<evidence type="ECO:0000256" key="1">
    <source>
        <dbReference type="SAM" id="MobiDB-lite"/>
    </source>
</evidence>
<protein>
    <submittedName>
        <fullName evidence="3">Uncharacterized protein</fullName>
    </submittedName>
</protein>
<proteinExistence type="predicted"/>
<sequence length="369" mass="39402">MSSGLASIASKALLNPLVENIVAKSRVALLVASNVHNLKAAGTGRINSDASKTVHTDERPTNPTPTYDATLSLPVAVTCTLALFGLIVSVLALRGVSGTTQSFAGSNGGHDSCYGEEAPEFDDCVDDEHNAGLVHDHDSANGGGEEPPPSPAAAPVAKPPPKGSGWLIWILMVLTALGCYYWREFSRFIWRKGVAFFTTLLTPEQRRRVYSAIAAVINRAFSSFANPVVLSVISGLVVDFLCGQTPFWIPASITALTAWSTMSALYASTFIARLALSSPLAIYNTFARAHDETHRLGPFRWLLLPLACTALAGACYKWSALLEFPVNYWDFALSSFNSAISLGWQDQLPLAQNLSVSTAPVAVSASPLM</sequence>
<keyword evidence="2" id="KW-1133">Transmembrane helix</keyword>
<feature type="transmembrane region" description="Helical" evidence="2">
    <location>
        <begin position="299"/>
        <end position="319"/>
    </location>
</feature>
<evidence type="ECO:0000256" key="2">
    <source>
        <dbReference type="SAM" id="Phobius"/>
    </source>
</evidence>
<accession>A0AAD6SGA6</accession>
<feature type="transmembrane region" description="Helical" evidence="2">
    <location>
        <begin position="71"/>
        <end position="93"/>
    </location>
</feature>
<feature type="region of interest" description="Disordered" evidence="1">
    <location>
        <begin position="132"/>
        <end position="158"/>
    </location>
</feature>
<evidence type="ECO:0000313" key="3">
    <source>
        <dbReference type="EMBL" id="KAJ7026582.1"/>
    </source>
</evidence>
<evidence type="ECO:0000313" key="4">
    <source>
        <dbReference type="Proteomes" id="UP001218188"/>
    </source>
</evidence>
<feature type="compositionally biased region" description="Pro residues" evidence="1">
    <location>
        <begin position="146"/>
        <end position="158"/>
    </location>
</feature>
<feature type="transmembrane region" description="Helical" evidence="2">
    <location>
        <begin position="228"/>
        <end position="249"/>
    </location>
</feature>
<name>A0AAD6SGA6_9AGAR</name>
<feature type="transmembrane region" description="Helical" evidence="2">
    <location>
        <begin position="264"/>
        <end position="287"/>
    </location>
</feature>
<organism evidence="3 4">
    <name type="scientific">Mycena alexandri</name>
    <dbReference type="NCBI Taxonomy" id="1745969"/>
    <lineage>
        <taxon>Eukaryota</taxon>
        <taxon>Fungi</taxon>
        <taxon>Dikarya</taxon>
        <taxon>Basidiomycota</taxon>
        <taxon>Agaricomycotina</taxon>
        <taxon>Agaricomycetes</taxon>
        <taxon>Agaricomycetidae</taxon>
        <taxon>Agaricales</taxon>
        <taxon>Marasmiineae</taxon>
        <taxon>Mycenaceae</taxon>
        <taxon>Mycena</taxon>
    </lineage>
</organism>
<dbReference type="Proteomes" id="UP001218188">
    <property type="component" value="Unassembled WGS sequence"/>
</dbReference>
<dbReference type="EMBL" id="JARJCM010000136">
    <property type="protein sequence ID" value="KAJ7026582.1"/>
    <property type="molecule type" value="Genomic_DNA"/>
</dbReference>
<feature type="transmembrane region" description="Helical" evidence="2">
    <location>
        <begin position="166"/>
        <end position="182"/>
    </location>
</feature>
<reference evidence="3" key="1">
    <citation type="submission" date="2023-03" db="EMBL/GenBank/DDBJ databases">
        <title>Massive genome expansion in bonnet fungi (Mycena s.s.) driven by repeated elements and novel gene families across ecological guilds.</title>
        <authorList>
            <consortium name="Lawrence Berkeley National Laboratory"/>
            <person name="Harder C.B."/>
            <person name="Miyauchi S."/>
            <person name="Viragh M."/>
            <person name="Kuo A."/>
            <person name="Thoen E."/>
            <person name="Andreopoulos B."/>
            <person name="Lu D."/>
            <person name="Skrede I."/>
            <person name="Drula E."/>
            <person name="Henrissat B."/>
            <person name="Morin E."/>
            <person name="Kohler A."/>
            <person name="Barry K."/>
            <person name="LaButti K."/>
            <person name="Morin E."/>
            <person name="Salamov A."/>
            <person name="Lipzen A."/>
            <person name="Mereny Z."/>
            <person name="Hegedus B."/>
            <person name="Baldrian P."/>
            <person name="Stursova M."/>
            <person name="Weitz H."/>
            <person name="Taylor A."/>
            <person name="Grigoriev I.V."/>
            <person name="Nagy L.G."/>
            <person name="Martin F."/>
            <person name="Kauserud H."/>
        </authorList>
    </citation>
    <scope>NUCLEOTIDE SEQUENCE</scope>
    <source>
        <strain evidence="3">CBHHK200</strain>
    </source>
</reference>
<keyword evidence="2" id="KW-0472">Membrane</keyword>
<comment type="caution">
    <text evidence="3">The sequence shown here is derived from an EMBL/GenBank/DDBJ whole genome shotgun (WGS) entry which is preliminary data.</text>
</comment>
<keyword evidence="2" id="KW-0812">Transmembrane</keyword>
<keyword evidence="4" id="KW-1185">Reference proteome</keyword>
<gene>
    <name evidence="3" type="ORF">C8F04DRAFT_107775</name>
</gene>
<dbReference type="AlphaFoldDB" id="A0AAD6SGA6"/>